<dbReference type="Proteomes" id="UP000034350">
    <property type="component" value="Unassembled WGS sequence"/>
</dbReference>
<evidence type="ECO:0000259" key="1">
    <source>
        <dbReference type="Pfam" id="PF00692"/>
    </source>
</evidence>
<keyword evidence="3" id="KW-1185">Reference proteome</keyword>
<dbReference type="RefSeq" id="XP_024329966.1">
    <property type="nucleotide sequence ID" value="XM_024476689.1"/>
</dbReference>
<dbReference type="InterPro" id="IPR036157">
    <property type="entry name" value="dUTPase-like_sf"/>
</dbReference>
<dbReference type="InterPro" id="IPR029054">
    <property type="entry name" value="dUTPase-like"/>
</dbReference>
<evidence type="ECO:0000313" key="3">
    <source>
        <dbReference type="Proteomes" id="UP000034350"/>
    </source>
</evidence>
<accession>A0A0F9Z8M9</accession>
<proteinExistence type="predicted"/>
<dbReference type="VEuPathDB" id="MicrosporidiaDB:AAJ76_970004741"/>
<reference evidence="2 3" key="1">
    <citation type="journal article" date="2015" name="Environ. Microbiol.">
        <title>Genome analyses suggest the presence of polyploidy and recent human-driven expansions in eight global populations of the honeybee pathogen Nosema ceranae.</title>
        <authorList>
            <person name="Pelin A."/>
            <person name="Selman M."/>
            <person name="Aris-Brosou S."/>
            <person name="Farinelli L."/>
            <person name="Corradi N."/>
        </authorList>
    </citation>
    <scope>NUCLEOTIDE SEQUENCE [LARGE SCALE GENOMIC DNA]</scope>
    <source>
        <strain evidence="2 3">PA08 1199</strain>
    </source>
</reference>
<dbReference type="GeneID" id="36321646"/>
<dbReference type="AlphaFoldDB" id="A0A0F9Z8M9"/>
<dbReference type="GO" id="GO:0016787">
    <property type="term" value="F:hydrolase activity"/>
    <property type="evidence" value="ECO:0007669"/>
    <property type="project" value="UniProtKB-KW"/>
</dbReference>
<feature type="domain" description="dUTPase-like" evidence="1">
    <location>
        <begin position="64"/>
        <end position="96"/>
    </location>
</feature>
<protein>
    <submittedName>
        <fullName evidence="2">Deoxyuridine 5 triphosphate nucleotidohydrolase</fullName>
    </submittedName>
</protein>
<name>A0A0F9Z8M9_9MICR</name>
<organism evidence="2 3">
    <name type="scientific">Vairimorpha ceranae</name>
    <dbReference type="NCBI Taxonomy" id="40302"/>
    <lineage>
        <taxon>Eukaryota</taxon>
        <taxon>Fungi</taxon>
        <taxon>Fungi incertae sedis</taxon>
        <taxon>Microsporidia</taxon>
        <taxon>Nosematidae</taxon>
        <taxon>Vairimorpha</taxon>
    </lineage>
</organism>
<dbReference type="Gene3D" id="2.70.40.10">
    <property type="match status" value="1"/>
</dbReference>
<keyword evidence="2" id="KW-0378">Hydrolase</keyword>
<sequence>MNDFKIEYLPNATKIKKENGLYKCYAYEDGCIDPNKGGLINIGFKLQVTKDYFIHVFSPVFKALGGVGDSDYRGVYSVIVFNDTKSVISYKKGDYVGNFAIIKTLTPVIADN</sequence>
<dbReference type="Pfam" id="PF00692">
    <property type="entry name" value="dUTPase"/>
    <property type="match status" value="1"/>
</dbReference>
<comment type="caution">
    <text evidence="2">The sequence shown here is derived from an EMBL/GenBank/DDBJ whole genome shotgun (WGS) entry which is preliminary data.</text>
</comment>
<evidence type="ECO:0000313" key="2">
    <source>
        <dbReference type="EMBL" id="KKO74224.1"/>
    </source>
</evidence>
<dbReference type="OrthoDB" id="10261072at2759"/>
<dbReference type="SUPFAM" id="SSF51283">
    <property type="entry name" value="dUTPase-like"/>
    <property type="match status" value="1"/>
</dbReference>
<gene>
    <name evidence="2" type="ORF">AAJ76_970004741</name>
</gene>
<dbReference type="EMBL" id="JPQZ01000097">
    <property type="protein sequence ID" value="KKO74224.1"/>
    <property type="molecule type" value="Genomic_DNA"/>
</dbReference>